<reference evidence="7" key="1">
    <citation type="journal article" date="2013" name="BMC Genomics">
        <title>A deep insight into the sialotranscriptome of the mosquito, Psorophora albipes.</title>
        <authorList>
            <person name="Chagas A.C."/>
            <person name="Calvo E."/>
            <person name="Rios-Velasquez C.M."/>
            <person name="Pessoa F.A."/>
            <person name="Medeiros J.F."/>
            <person name="Ribeiro J.M."/>
        </authorList>
    </citation>
    <scope>NUCLEOTIDE SEQUENCE</scope>
</reference>
<dbReference type="InterPro" id="IPR029058">
    <property type="entry name" value="AB_hydrolase_fold"/>
</dbReference>
<keyword evidence="5" id="KW-0732">Signal</keyword>
<dbReference type="InterPro" id="IPR013818">
    <property type="entry name" value="Lipase"/>
</dbReference>
<evidence type="ECO:0000256" key="5">
    <source>
        <dbReference type="SAM" id="SignalP"/>
    </source>
</evidence>
<comment type="similarity">
    <text evidence="2 4">Belongs to the AB hydrolase superfamily. Lipase family.</text>
</comment>
<dbReference type="InterPro" id="IPR000734">
    <property type="entry name" value="TAG_lipase"/>
</dbReference>
<dbReference type="GO" id="GO:0005615">
    <property type="term" value="C:extracellular space"/>
    <property type="evidence" value="ECO:0007669"/>
    <property type="project" value="TreeGrafter"/>
</dbReference>
<comment type="subcellular location">
    <subcellularLocation>
        <location evidence="1">Secreted</location>
    </subcellularLocation>
</comment>
<feature type="signal peptide" evidence="5">
    <location>
        <begin position="1"/>
        <end position="28"/>
    </location>
</feature>
<evidence type="ECO:0000256" key="4">
    <source>
        <dbReference type="RuleBase" id="RU004262"/>
    </source>
</evidence>
<dbReference type="Gene3D" id="3.40.50.1820">
    <property type="entry name" value="alpha/beta hydrolase"/>
    <property type="match status" value="1"/>
</dbReference>
<evidence type="ECO:0000259" key="6">
    <source>
        <dbReference type="Pfam" id="PF00151"/>
    </source>
</evidence>
<protein>
    <submittedName>
        <fullName evidence="7">Putative triacylglycerol lipase</fullName>
    </submittedName>
</protein>
<accession>T1DIE1</accession>
<feature type="domain" description="Lipase" evidence="6">
    <location>
        <begin position="64"/>
        <end position="210"/>
    </location>
</feature>
<evidence type="ECO:0000256" key="1">
    <source>
        <dbReference type="ARBA" id="ARBA00004613"/>
    </source>
</evidence>
<proteinExistence type="evidence at transcript level"/>
<dbReference type="PANTHER" id="PTHR11610:SF104">
    <property type="entry name" value="AGAP010328-PA"/>
    <property type="match status" value="1"/>
</dbReference>
<evidence type="ECO:0000313" key="7">
    <source>
        <dbReference type="EMBL" id="JAA93861.1"/>
    </source>
</evidence>
<name>T1DIE1_9DIPT</name>
<keyword evidence="3" id="KW-0964">Secreted</keyword>
<dbReference type="PANTHER" id="PTHR11610">
    <property type="entry name" value="LIPASE"/>
    <property type="match status" value="1"/>
</dbReference>
<dbReference type="EMBL" id="GALA01000991">
    <property type="protein sequence ID" value="JAA93861.1"/>
    <property type="molecule type" value="mRNA"/>
</dbReference>
<dbReference type="GO" id="GO:0016298">
    <property type="term" value="F:lipase activity"/>
    <property type="evidence" value="ECO:0007669"/>
    <property type="project" value="InterPro"/>
</dbReference>
<dbReference type="SUPFAM" id="SSF53474">
    <property type="entry name" value="alpha/beta-Hydrolases"/>
    <property type="match status" value="1"/>
</dbReference>
<dbReference type="Pfam" id="PF00151">
    <property type="entry name" value="Lipase"/>
    <property type="match status" value="1"/>
</dbReference>
<feature type="chain" id="PRO_5004586762" evidence="5">
    <location>
        <begin position="29"/>
        <end position="312"/>
    </location>
</feature>
<dbReference type="AlphaFoldDB" id="T1DIE1"/>
<dbReference type="GO" id="GO:0016042">
    <property type="term" value="P:lipid catabolic process"/>
    <property type="evidence" value="ECO:0007669"/>
    <property type="project" value="TreeGrafter"/>
</dbReference>
<dbReference type="GO" id="GO:0017171">
    <property type="term" value="F:serine hydrolase activity"/>
    <property type="evidence" value="ECO:0007669"/>
    <property type="project" value="TreeGrafter"/>
</dbReference>
<evidence type="ECO:0000256" key="3">
    <source>
        <dbReference type="ARBA" id="ARBA00022525"/>
    </source>
</evidence>
<sequence>MLIMKSHRATWLLVSSLVVLYGTGLSDAAVVSDGCGASDSESGDCARPRQARETQDIFFVEHGCEEKDKFAVIVHGWKENCKTEWIQDMIYNLTLHRGGCIVCMDYGKYSLNDDYFGRLVPKFEIVVEALLNRLELMEKDGFDPANGFMFGFSFGSQSAIEAGRRFGFHKMGRIDACDPAGPGFDSDRNFSSLDPKLAAKNVQCIHTSNDKGTFRRDCHQDWDMGNCGNSQPASGPYPKGSHGLCPYFYNSAFTHEFRAIPKPKECTSFRAATHIPTDFRMGYLSDANSTIIGDFYARTTKHYPYNEIPNEV</sequence>
<organism evidence="7">
    <name type="scientific">Psorophora albipes</name>
    <dbReference type="NCBI Taxonomy" id="869069"/>
    <lineage>
        <taxon>Eukaryota</taxon>
        <taxon>Metazoa</taxon>
        <taxon>Ecdysozoa</taxon>
        <taxon>Arthropoda</taxon>
        <taxon>Hexapoda</taxon>
        <taxon>Insecta</taxon>
        <taxon>Pterygota</taxon>
        <taxon>Neoptera</taxon>
        <taxon>Endopterygota</taxon>
        <taxon>Diptera</taxon>
        <taxon>Nematocera</taxon>
        <taxon>Culicoidea</taxon>
        <taxon>Culicidae</taxon>
        <taxon>Culicinae</taxon>
        <taxon>Aedini</taxon>
        <taxon>Psorophora</taxon>
    </lineage>
</organism>
<evidence type="ECO:0000256" key="2">
    <source>
        <dbReference type="ARBA" id="ARBA00010701"/>
    </source>
</evidence>